<evidence type="ECO:0000313" key="3">
    <source>
        <dbReference type="EMBL" id="QDQ26853.1"/>
    </source>
</evidence>
<dbReference type="InterPro" id="IPR015919">
    <property type="entry name" value="Cadherin-like_sf"/>
</dbReference>
<dbReference type="GO" id="GO:0005509">
    <property type="term" value="F:calcium ion binding"/>
    <property type="evidence" value="ECO:0007669"/>
    <property type="project" value="InterPro"/>
</dbReference>
<dbReference type="OrthoDB" id="4648174at2"/>
<reference evidence="4" key="1">
    <citation type="submission" date="2019-07" db="EMBL/GenBank/DDBJ databases">
        <title>Chitinimonas sp. nov., isolated from Ny-Alesund, arctica soil.</title>
        <authorList>
            <person name="Xu Q."/>
            <person name="Peng F."/>
        </authorList>
    </citation>
    <scope>NUCLEOTIDE SEQUENCE [LARGE SCALE GENOMIC DNA]</scope>
    <source>
        <strain evidence="4">R3-44</strain>
    </source>
</reference>
<dbReference type="SUPFAM" id="SSF49313">
    <property type="entry name" value="Cadherin-like"/>
    <property type="match status" value="1"/>
</dbReference>
<dbReference type="InterPro" id="IPR025592">
    <property type="entry name" value="DUF4347"/>
</dbReference>
<dbReference type="GO" id="GO:0016020">
    <property type="term" value="C:membrane"/>
    <property type="evidence" value="ECO:0007669"/>
    <property type="project" value="InterPro"/>
</dbReference>
<dbReference type="NCBIfam" id="NF012209">
    <property type="entry name" value="LEPR-8K"/>
    <property type="match status" value="1"/>
</dbReference>
<dbReference type="Gene3D" id="2.60.40.10">
    <property type="entry name" value="Immunoglobulins"/>
    <property type="match status" value="1"/>
</dbReference>
<feature type="region of interest" description="Disordered" evidence="1">
    <location>
        <begin position="830"/>
        <end position="851"/>
    </location>
</feature>
<organism evidence="3 4">
    <name type="scientific">Chitinimonas arctica</name>
    <dbReference type="NCBI Taxonomy" id="2594795"/>
    <lineage>
        <taxon>Bacteria</taxon>
        <taxon>Pseudomonadati</taxon>
        <taxon>Pseudomonadota</taxon>
        <taxon>Betaproteobacteria</taxon>
        <taxon>Neisseriales</taxon>
        <taxon>Chitinibacteraceae</taxon>
        <taxon>Chitinimonas</taxon>
    </lineage>
</organism>
<gene>
    <name evidence="3" type="ORF">FNU76_11020</name>
</gene>
<sequence length="3015" mass="299190">MRFLQELLYKHAASAAPVRAKPLLIQALEPRIMFDAAIAATAAEATHHLPAADHANAPTDVSARLAERLLPVSRDANPPAAAPAGPAKEVVFVAADLADAQALVSGLKPGVDVVMLDRAGDGLAQMANYLQGKQGLQAIHLISHGAEGVVEVGNVWLDSQNLAAHRAVLGQIGASLAADGDILLYGCKAGAGPAGLALLDGLARLTGADVAASEDDTGAASHGGDWQLERQAGTVESAALRVDSYASLLAVPSDENYDTNSGASFTADTFTLDNIKYTIVGSNPGNYTNIVSNNSAMSLLGNNAGDYFMFFDLAGAFGISSIKVEAADGSAFRLSNISFDAAADVNITITPNGGTALTYSSNGALILQQNVNTSGNVNFQNITSFTIAGGNLSLALDDLDFEAPVSASAVPTLSATGGTPTFTEGGSTVDLYSAVTAATNDAGQTFSGMTMTVTNVGNDSSEILTIGGTDVALNNGNSGTLTGIGSYSVAVSGSTATVTVTGMTRTDAQMGTLVDGMTYRNTSQDPSTSNRVVTITGITDSGGSNNTANPARVATVTVVAVNDAPTLTATGGTPTFTENGSAVDLFSGVSISTVESGQTIDRLILTVTNVSDGANEILTIDGTTVALTNGNSVTTGSNSLSVSVSLAAGTATVTISKAAGVSTAIAQTVVDGITYSNSSESPGTTSRVITLTNIRDNGGTANSGVDATTLAVAATVAVSAVNDAPTLTGGTHAMTGIDEDTTSGGTLVSAILATGGYADVDTGAVSGMAVTTVSGNGTWQYSTDGNTWTAFGSVSAASSLLLSSTTQVRYVPDAQNAETATFTFRAWDQTSGTASSNGTPQSGNSGTTGTTTAYSSSTATVSIAVSAVNDAPVLTAASPTLTGINEDATSNAGQTVASFLGASVADVDSGALSGIAISGVVAGTGTWQYSLDGSTWSNIGTVSASSALLLRSGDFVRLVPDGQNGTSASLTYRAWDQTGASAGQQGTKLDSSVNGGTTAYSSVTDTASITVSSVNDAPTLSGGPYSFTGTDEDTVSGAVTVATLLAGMSYADVDSAAVSGIAVITTSALGNWQYSTDGSTWTAFGAVSANSALLLASTTQVRYLPDTIHGETATFTFRGWDQTTGTASSNGATQHGDSTSNGGSTAYSSGTAQGSIVVSPINEAPAATTSGGSAAFTEGNNVAGTPVVVDAGITVADNDSATLASALVSISGNFASGEDVLAFTNDGITMGNISGSYSAGVLTLTSSGATATLAEWQAALRVVSYSNSSDSPSTAVRTIGFVLNDGTDSGSAATRTVTVASVDDTPVATASGGTTAFAEGNNTTSTPVAVDTGLSLSDLDSTTLAGATVSITGNFQSGEDVLAFTNSNATTFGNISASYSTGVLTLTSSGATATVAQWQAALRAVTYTNDVAQPNTATRTISFEVSDGNTNSAVVTKLVSVASVNDAPQITAPATLSVTEDTASVLTGISFSDTDAGGATVTVTLAVGTGTLSGISSGGVTASGGGTATLTLSGTLADINAYIAGSAVSFLTAGSATADVTLTTTIDDGGNTGSGGTQTDSASTTLNVAQVNDAPTITAPASIAVNEDVATSMAGISFTDIDAGSGAVSVTLSVASGTLSATSGSGVTVTGSNSGSLGLSGSVADINSFIAANSVLFRTASNATANVTLSVAIDDGGNTGTDPGGSGTGGSEAASTTLNLLVSAVNDAPVNSAPATQSTPKDVDLLFNAGNGNLISVSDAEASTLLVTLTASNGLITLSGTTGLTMLTGSGSNDLSMSFEGSVADINAALNGLRFIPTPGYTGSASLQIVSNDQGFSGSGGNQTDTDTINITVALPNPLITSVHAVNPDGGYKVGDTIQITLSLDQVVTVSGGVPTLLLETGGVDRLASYVSGSGSNTLTFSYTVQAGDLSADLDYQSTAALVLNGATVRNGSSDDLLLLLPATGGSGSIAGQHAIVVDGVAPVVATLAAPADGTYQTGDNLDFTVNFSEAVVVDTTGGTPRIAVTLDTGGTVYASYVSGSGSGALVFRLTVAAGQADGNGVSLAGSLDLNGGTLRDTVGNAVVTTLNGVASTAGVLIDAVLPTVANVSVPAADHYQAGEVLSFTVNTSEAVTVNTGGGTPRLAITVGGATVYANYVSGSGTGALLFQYTVLAGHNDSDGIALAGSIDLNGGAIADGVGNNLATALNSPGDTSAVLVDTTMPTPAGIVRVGSSPSGADSISYTVTFSEGVSGVDTADFGLVFGGSAGGTIGSVTQIDDQTYTVTITGVTGTGDIRLDLNGSGTGITDLAGNAISGGLTGEVFAVDRDAPSVNSVVLPANGIYATGQTLDFTVNYSKAVLVDGGIPRIAITLDNGDTVFASYVSGSGGTALTFRLTVASGQFDGNGIAVASSLDLNGATLRDGIGNNAALTLNGMDSSAGVRIDARAPTATGIVQIRGGAGLAFTVSFNEDVSGVDVGDFQLASTGTAAGSIASVTRIDGRNYTVQVNGLAGSGTLGLTLRASGSGIADSAGNLLVADFSGSGVPVDRAGPAITGVTVPANGAYKGEQILDFSVNLSKATLVDTTGGTPRLAILLGDRTVFASYVSGSGGSTLLFRYTVQAGDNDADGIAITGLQANGAILRDANGTAADLGLRGLPSTAGILIDTAPPAGTGIVRLDATPTSATSARYTVTFSENVQGLDTSAFSLSRLGLVSGEIGTVTQVDARTYTVTLTGLRGAGLISLNLRSNAAVTDTAGNTLAGPMAGEVYIVSPIPLPPIVLPPIVIPPVLPPPFATPPIIGANPIDLGPIIPNIVLTALDSAPLSNPLAPVDGVSGVDGHELGADGAGQLGFQLAGQGRSSGPGDGRPTTLAVSEAPFIATADPSQRDALVARPDLGVRNLQPGQNFGFALPAGTFSPREPDSRISITVRLANGRPLPNWLRFDSLNGWFSGQVPDNQRQSLELEIIVRDGNGNQAISRMEIEFDKQGAAGAAKQAMLERVGKPDLASQFERYGQAAFERERDLLLGQQAAKADVLV</sequence>
<feature type="domain" description="Dystroglycan-type cadherin-like" evidence="2">
    <location>
        <begin position="2869"/>
        <end position="2969"/>
    </location>
</feature>
<feature type="region of interest" description="Disordered" evidence="1">
    <location>
        <begin position="1125"/>
        <end position="1147"/>
    </location>
</feature>
<dbReference type="InterPro" id="IPR053786">
    <property type="entry name" value="LEPRxLL_CS"/>
</dbReference>
<dbReference type="Pfam" id="PF14252">
    <property type="entry name" value="DUF4347"/>
    <property type="match status" value="1"/>
</dbReference>
<dbReference type="InterPro" id="IPR013783">
    <property type="entry name" value="Ig-like_fold"/>
</dbReference>
<keyword evidence="4" id="KW-1185">Reference proteome</keyword>
<protein>
    <submittedName>
        <fullName evidence="3">DUF4347 domain-containing protein</fullName>
    </submittedName>
</protein>
<proteinExistence type="predicted"/>
<accession>A0A516SFC8</accession>
<dbReference type="SMART" id="SM00736">
    <property type="entry name" value="CADG"/>
    <property type="match status" value="1"/>
</dbReference>
<name>A0A516SFC8_9NEIS</name>
<dbReference type="InterPro" id="IPR006644">
    <property type="entry name" value="Cadg"/>
</dbReference>
<dbReference type="EMBL" id="CP041730">
    <property type="protein sequence ID" value="QDQ26853.1"/>
    <property type="molecule type" value="Genomic_DNA"/>
</dbReference>
<feature type="compositionally biased region" description="Low complexity" evidence="1">
    <location>
        <begin position="835"/>
        <end position="851"/>
    </location>
</feature>
<evidence type="ECO:0000313" key="4">
    <source>
        <dbReference type="Proteomes" id="UP000317550"/>
    </source>
</evidence>
<dbReference type="KEGG" id="cari:FNU76_11020"/>
<dbReference type="Proteomes" id="UP000317550">
    <property type="component" value="Chromosome"/>
</dbReference>
<evidence type="ECO:0000259" key="2">
    <source>
        <dbReference type="SMART" id="SM00736"/>
    </source>
</evidence>
<evidence type="ECO:0000256" key="1">
    <source>
        <dbReference type="SAM" id="MobiDB-lite"/>
    </source>
</evidence>